<dbReference type="Pfam" id="PF20412">
    <property type="entry name" value="RALGAPB_N"/>
    <property type="match status" value="1"/>
</dbReference>
<dbReference type="InterPro" id="IPR046859">
    <property type="entry name" value="RGPA/RALGAPB_N"/>
</dbReference>
<feature type="region of interest" description="Disordered" evidence="2">
    <location>
        <begin position="942"/>
        <end position="979"/>
    </location>
</feature>
<feature type="compositionally biased region" description="Low complexity" evidence="2">
    <location>
        <begin position="1425"/>
        <end position="1442"/>
    </location>
</feature>
<dbReference type="Gene3D" id="3.40.50.11210">
    <property type="entry name" value="Rap/Ran-GAP"/>
    <property type="match status" value="1"/>
</dbReference>
<dbReference type="InterPro" id="IPR035974">
    <property type="entry name" value="Rap/Ran-GAP_sf"/>
</dbReference>
<feature type="compositionally biased region" description="Low complexity" evidence="2">
    <location>
        <begin position="1040"/>
        <end position="1080"/>
    </location>
</feature>
<dbReference type="Pfam" id="PF02145">
    <property type="entry name" value="Rap_GAP"/>
    <property type="match status" value="2"/>
</dbReference>
<feature type="region of interest" description="Disordered" evidence="2">
    <location>
        <begin position="794"/>
        <end position="836"/>
    </location>
</feature>
<dbReference type="Proteomes" id="UP000807716">
    <property type="component" value="Unassembled WGS sequence"/>
</dbReference>
<keyword evidence="5" id="KW-1185">Reference proteome</keyword>
<dbReference type="InterPro" id="IPR039930">
    <property type="entry name" value="RALGAPB"/>
</dbReference>
<proteinExistence type="predicted"/>
<dbReference type="PANTHER" id="PTHR21344">
    <property type="entry name" value="RAL GTPASE-ACTIVATING PROTEIN SUBUNIT BETA"/>
    <property type="match status" value="1"/>
</dbReference>
<feature type="region of interest" description="Disordered" evidence="2">
    <location>
        <begin position="1010"/>
        <end position="1091"/>
    </location>
</feature>
<feature type="compositionally biased region" description="Gly residues" evidence="2">
    <location>
        <begin position="819"/>
        <end position="832"/>
    </location>
</feature>
<accession>A0A9P6Q2K3</accession>
<feature type="compositionally biased region" description="Low complexity" evidence="2">
    <location>
        <begin position="332"/>
        <end position="346"/>
    </location>
</feature>
<name>A0A9P6Q2K3_9FUNG</name>
<feature type="compositionally biased region" description="Low complexity" evidence="2">
    <location>
        <begin position="1396"/>
        <end position="1405"/>
    </location>
</feature>
<evidence type="ECO:0000313" key="5">
    <source>
        <dbReference type="Proteomes" id="UP000807716"/>
    </source>
</evidence>
<feature type="compositionally biased region" description="Low complexity" evidence="2">
    <location>
        <begin position="1378"/>
        <end position="1388"/>
    </location>
</feature>
<reference evidence="4" key="1">
    <citation type="journal article" date="2020" name="Fungal Divers.">
        <title>Resolving the Mortierellaceae phylogeny through synthesis of multi-gene phylogenetics and phylogenomics.</title>
        <authorList>
            <person name="Vandepol N."/>
            <person name="Liber J."/>
            <person name="Desiro A."/>
            <person name="Na H."/>
            <person name="Kennedy M."/>
            <person name="Barry K."/>
            <person name="Grigoriev I.V."/>
            <person name="Miller A.N."/>
            <person name="O'Donnell K."/>
            <person name="Stajich J.E."/>
            <person name="Bonito G."/>
        </authorList>
    </citation>
    <scope>NUCLEOTIDE SEQUENCE</scope>
    <source>
        <strain evidence="4">BC1065</strain>
    </source>
</reference>
<feature type="region of interest" description="Disordered" evidence="2">
    <location>
        <begin position="1332"/>
        <end position="1451"/>
    </location>
</feature>
<dbReference type="PROSITE" id="PS50085">
    <property type="entry name" value="RAPGAP"/>
    <property type="match status" value="1"/>
</dbReference>
<evidence type="ECO:0000313" key="4">
    <source>
        <dbReference type="EMBL" id="KAG0258119.1"/>
    </source>
</evidence>
<evidence type="ECO:0000259" key="3">
    <source>
        <dbReference type="PROSITE" id="PS50085"/>
    </source>
</evidence>
<gene>
    <name evidence="4" type="ORF">DFQ27_004789</name>
</gene>
<dbReference type="GO" id="GO:0051056">
    <property type="term" value="P:regulation of small GTPase mediated signal transduction"/>
    <property type="evidence" value="ECO:0007669"/>
    <property type="project" value="InterPro"/>
</dbReference>
<feature type="compositionally biased region" description="Basic residues" evidence="2">
    <location>
        <begin position="1360"/>
        <end position="1377"/>
    </location>
</feature>
<keyword evidence="1" id="KW-0343">GTPase activation</keyword>
<feature type="compositionally biased region" description="Low complexity" evidence="2">
    <location>
        <begin position="942"/>
        <end position="957"/>
    </location>
</feature>
<dbReference type="SUPFAM" id="SSF111347">
    <property type="entry name" value="Rap/Ran-GAP"/>
    <property type="match status" value="2"/>
</dbReference>
<sequence length="1603" mass="176331">MAHMRWVMEVLGQGFALPLEELAIAQETTQLYSQWLFEPMLRPLAFKQAVGTPDEQLLYQARPLQNSATHHRTSPSPAPTTGSSGVNINNNIGTTLHLLHHHPPAHSTPTQVPVSVLIQRHVELCKKVLTVLTMAGRQLGGSFSEDTWDVLIKVTLGITDCLLREPSDKTTSPSMTAAAVQEYARMSDDLCEHLLRVLFELWLRSGTQKVEMWEILKRCFAGWTHRAPVLHQWAATSLGLSQRVVRLLYGQGHGSDSVSLAVGGYNVTLDLQAEFVYYAWHRVTYLLINPARLPPANCLIAVNGIGRLVETFLAVGRNASVEDPPPNHHQNHGQQQHQQHQHQQQQVATPPDGNTLMHMYGAWLFDIAAISSSPSTHHIIAPYAVHETYHEAQASAFGVLSRIFSRPQPADRPFLRIYTERFYDALSKGLRSEACLPTILAHSAELFTSDLAGVRMMVPDFVVGIRMAMGGRVRVLGSYKSPEKQKQTLEDLYLAALKVVGCIICLPNYFDKVELKEGWSLGLLRSAAMSMDAVAPREDKEILAQLIRVLYTDEDCSSDPSKPKKFPTLKYYILEMLLNCLETETSSYNLRYLLHLIEVYVYEDVAFCPGLVGVVVKTIQEKIVPIQVPVDVALCAFDVLMGCSRLYEHVKRDSKSCARELVLSLCRYVDALLANHSLLKTTYPLIVRAYECMIQWILAGQWIVGDQDCQLAVISSLSSGIHIVERVEEFETAHVAPKPAQEKRRWGGGGSGASAMMSAVGAPLVIGRPTSTSGTSKLFQHSKSPGPIKILQQRERDDHHGNKRNRSASSSVLPPPIGVNGGVAAAGGGGPGAMTKSQQRQDLLAIQQAAELVMTQFSLQLSNFPVWINDLGPARVSTLWDDIQLNRLKLKEVEQAMENGDYNPNPFHPQANTVGPVRYFLVDKKIILGCTEPIPSALAAFSTANGASRRTSRASTSDPRLNGMDGGAFMMPSGDEGNEGPSVIVTMRDTNGKNSWKIQMRYLDKTIDAHQNTRNNNNGSNSNDRRDGSGSSEATGDSHSNNTQCSTNTATTTTATKTSTSTTTTTTTTTPNYSTNSFSSASKKPTPIPELKIPKPRVLYVEAADEASIGLSRLESSSDLEDGENSHETPFSRRAGHPNGDAQYEHPSDETWTTATTTHQRSATGSASTTSHGLAAFSEGEVVENGHSLTTASNVTGAEIFRILLAQMGYLSVENRHRIVPLHLTDSLLTELDSLDKMRERETISISVYYAQSGDVSYSELVQGSPEGLPKDFTRFLDCLGWPILVESHPGYVGQLHKDICKTAPYYADRTCEVIFHVPYLVHLDPAAVQDQAAQQNQQYQYQHQHQQTPHHYQPQPQPMHHHHHQHRNRHSHHHPRGPSASSSSSSPSPSPSPLPSSFSSSASLPLPPSPSSSVDGGPNGNGRGPAAYSSSSSSSSGSNNNHRPSTADMEAEANRHRFEAKFRQMVCEDHVAVVWVEDRERMMELPKLIGQRAMVYLMIHPLKGTSTGGLFWIRIVIHAGTRAMTVAATRLSQNPLMIGPLVDGMLVSRHGLGSLIRNTAISAERACRVVSESFSQPTAERSKFIREFAQKLKHQGPETISE</sequence>
<dbReference type="PANTHER" id="PTHR21344:SF1">
    <property type="entry name" value="RAL GTPASE-ACTIVATING PROTEIN SUBUNIT BETA"/>
    <property type="match status" value="1"/>
</dbReference>
<feature type="region of interest" description="Disordered" evidence="2">
    <location>
        <begin position="319"/>
        <end position="351"/>
    </location>
</feature>
<organism evidence="4 5">
    <name type="scientific">Actinomortierella ambigua</name>
    <dbReference type="NCBI Taxonomy" id="1343610"/>
    <lineage>
        <taxon>Eukaryota</taxon>
        <taxon>Fungi</taxon>
        <taxon>Fungi incertae sedis</taxon>
        <taxon>Mucoromycota</taxon>
        <taxon>Mortierellomycotina</taxon>
        <taxon>Mortierellomycetes</taxon>
        <taxon>Mortierellales</taxon>
        <taxon>Mortierellaceae</taxon>
        <taxon>Actinomortierella</taxon>
    </lineage>
</organism>
<evidence type="ECO:0000256" key="2">
    <source>
        <dbReference type="SAM" id="MobiDB-lite"/>
    </source>
</evidence>
<dbReference type="InterPro" id="IPR000331">
    <property type="entry name" value="Rap/Ran_GAP_dom"/>
</dbReference>
<dbReference type="EMBL" id="JAAAJB010000336">
    <property type="protein sequence ID" value="KAG0258119.1"/>
    <property type="molecule type" value="Genomic_DNA"/>
</dbReference>
<protein>
    <recommendedName>
        <fullName evidence="3">Rap-GAP domain-containing protein</fullName>
    </recommendedName>
</protein>
<evidence type="ECO:0000256" key="1">
    <source>
        <dbReference type="ARBA" id="ARBA00022468"/>
    </source>
</evidence>
<comment type="caution">
    <text evidence="4">The sequence shown here is derived from an EMBL/GenBank/DDBJ whole genome shotgun (WGS) entry which is preliminary data.</text>
</comment>
<feature type="compositionally biased region" description="Low complexity" evidence="2">
    <location>
        <begin position="1151"/>
        <end position="1172"/>
    </location>
</feature>
<dbReference type="OrthoDB" id="1749473at2759"/>
<feature type="compositionally biased region" description="Low complexity" evidence="2">
    <location>
        <begin position="1332"/>
        <end position="1355"/>
    </location>
</feature>
<feature type="region of interest" description="Disordered" evidence="2">
    <location>
        <begin position="1112"/>
        <end position="1172"/>
    </location>
</feature>
<feature type="domain" description="Rap-GAP" evidence="3">
    <location>
        <begin position="1232"/>
        <end position="1589"/>
    </location>
</feature>
<feature type="region of interest" description="Disordered" evidence="2">
    <location>
        <begin position="735"/>
        <end position="754"/>
    </location>
</feature>
<dbReference type="GO" id="GO:0005096">
    <property type="term" value="F:GTPase activator activity"/>
    <property type="evidence" value="ECO:0007669"/>
    <property type="project" value="UniProtKB-KW"/>
</dbReference>
<feature type="region of interest" description="Disordered" evidence="2">
    <location>
        <begin position="66"/>
        <end position="85"/>
    </location>
</feature>